<accession>A0A7W8Y8L2</accession>
<dbReference type="GO" id="GO:0016301">
    <property type="term" value="F:kinase activity"/>
    <property type="evidence" value="ECO:0007669"/>
    <property type="project" value="UniProtKB-KW"/>
</dbReference>
<protein>
    <submittedName>
        <fullName evidence="2">Chemotaxis protein histidine kinase CheA</fullName>
    </submittedName>
</protein>
<keyword evidence="2" id="KW-0418">Kinase</keyword>
<name>A0A7W8Y8L2_9MICC</name>
<dbReference type="EMBL" id="JACHBL010000001">
    <property type="protein sequence ID" value="MBB5596953.1"/>
    <property type="molecule type" value="Genomic_DNA"/>
</dbReference>
<feature type="compositionally biased region" description="Low complexity" evidence="1">
    <location>
        <begin position="90"/>
        <end position="131"/>
    </location>
</feature>
<dbReference type="Proteomes" id="UP000523863">
    <property type="component" value="Unassembled WGS sequence"/>
</dbReference>
<reference evidence="2 3" key="1">
    <citation type="submission" date="2020-08" db="EMBL/GenBank/DDBJ databases">
        <title>Sequencing the genomes of 1000 actinobacteria strains.</title>
        <authorList>
            <person name="Klenk H.-P."/>
        </authorList>
    </citation>
    <scope>NUCLEOTIDE SEQUENCE [LARGE SCALE GENOMIC DNA]</scope>
    <source>
        <strain evidence="2 3">DSM 23694</strain>
    </source>
</reference>
<organism evidence="2 3">
    <name type="scientific">Neomicrococcus lactis</name>
    <dbReference type="NCBI Taxonomy" id="732241"/>
    <lineage>
        <taxon>Bacteria</taxon>
        <taxon>Bacillati</taxon>
        <taxon>Actinomycetota</taxon>
        <taxon>Actinomycetes</taxon>
        <taxon>Micrococcales</taxon>
        <taxon>Micrococcaceae</taxon>
        <taxon>Neomicrococcus</taxon>
    </lineage>
</organism>
<feature type="region of interest" description="Disordered" evidence="1">
    <location>
        <begin position="75"/>
        <end position="158"/>
    </location>
</feature>
<evidence type="ECO:0000313" key="3">
    <source>
        <dbReference type="Proteomes" id="UP000523863"/>
    </source>
</evidence>
<proteinExistence type="predicted"/>
<keyword evidence="3" id="KW-1185">Reference proteome</keyword>
<comment type="caution">
    <text evidence="2">The sequence shown here is derived from an EMBL/GenBank/DDBJ whole genome shotgun (WGS) entry which is preliminary data.</text>
</comment>
<gene>
    <name evidence="2" type="ORF">BKA12_000033</name>
</gene>
<feature type="compositionally biased region" description="Basic and acidic residues" evidence="1">
    <location>
        <begin position="75"/>
        <end position="89"/>
    </location>
</feature>
<evidence type="ECO:0000256" key="1">
    <source>
        <dbReference type="SAM" id="MobiDB-lite"/>
    </source>
</evidence>
<sequence>MLPFTHLTSAATGRLQKYVLTAGSALLALGLLTGCVSSGAASATNSASSASESAASESAASEAAASESAASAKAYEEAEAAERELEAAKSEAAASSEAAQAEAEASEASESAAAEEAAASSSAAAASASAQAEKDAETEARKKIANAKPVNSRQLQRIVKNPDDHVGETMVIYGRVTQFDSATGECIFRANVGHANMRYDWDYDHNSIFVAGDMESDCPELDDVLQDDEVKVTASVVMSYSYDTQIGGSTTVPMFRVEKIERI</sequence>
<keyword evidence="2" id="KW-0808">Transferase</keyword>
<dbReference type="RefSeq" id="WP_183639730.1">
    <property type="nucleotide sequence ID" value="NZ_JACHBL010000001.1"/>
</dbReference>
<evidence type="ECO:0000313" key="2">
    <source>
        <dbReference type="EMBL" id="MBB5596953.1"/>
    </source>
</evidence>
<dbReference type="AlphaFoldDB" id="A0A7W8Y8L2"/>
<feature type="compositionally biased region" description="Basic and acidic residues" evidence="1">
    <location>
        <begin position="132"/>
        <end position="142"/>
    </location>
</feature>